<dbReference type="InterPro" id="IPR029063">
    <property type="entry name" value="SAM-dependent_MTases_sf"/>
</dbReference>
<feature type="domain" description="Methyltransferase type 11" evidence="1">
    <location>
        <begin position="41"/>
        <end position="136"/>
    </location>
</feature>
<dbReference type="Proteomes" id="UP001501600">
    <property type="component" value="Unassembled WGS sequence"/>
</dbReference>
<evidence type="ECO:0000313" key="3">
    <source>
        <dbReference type="Proteomes" id="UP001501600"/>
    </source>
</evidence>
<sequence>MILNRIERWAINHPLRGMWQKRVETPKLLRLGGRCDGALALEIGGGQGLGAELIRSAFGAREVVSLDLDFAMTRRAQDRTENLDHCSVVQADCTALPMPSDRFDALFDFGVLHHVPQWQQAVAELSRVARPGARLYTMEMYRSFICHPLWRRLLEHPQTNRFSHDEFMNCWREHGWQPTGDNTLTSGMGWSTYRLRS</sequence>
<dbReference type="PANTHER" id="PTHR43591">
    <property type="entry name" value="METHYLTRANSFERASE"/>
    <property type="match status" value="1"/>
</dbReference>
<evidence type="ECO:0000259" key="1">
    <source>
        <dbReference type="Pfam" id="PF08241"/>
    </source>
</evidence>
<dbReference type="InterPro" id="IPR013216">
    <property type="entry name" value="Methyltransf_11"/>
</dbReference>
<dbReference type="Pfam" id="PF08241">
    <property type="entry name" value="Methyltransf_11"/>
    <property type="match status" value="1"/>
</dbReference>
<dbReference type="CDD" id="cd02440">
    <property type="entry name" value="AdoMet_MTases"/>
    <property type="match status" value="1"/>
</dbReference>
<dbReference type="RefSeq" id="WP_345316319.1">
    <property type="nucleotide sequence ID" value="NZ_BAABLF010000007.1"/>
</dbReference>
<dbReference type="EMBL" id="BAABLF010000007">
    <property type="protein sequence ID" value="GAA5190059.1"/>
    <property type="molecule type" value="Genomic_DNA"/>
</dbReference>
<dbReference type="SUPFAM" id="SSF53335">
    <property type="entry name" value="S-adenosyl-L-methionine-dependent methyltransferases"/>
    <property type="match status" value="1"/>
</dbReference>
<dbReference type="PANTHER" id="PTHR43591:SF78">
    <property type="entry name" value="SLR0407 PROTEIN"/>
    <property type="match status" value="1"/>
</dbReference>
<reference evidence="3" key="1">
    <citation type="journal article" date="2019" name="Int. J. Syst. Evol. Microbiol.">
        <title>The Global Catalogue of Microorganisms (GCM) 10K type strain sequencing project: providing services to taxonomists for standard genome sequencing and annotation.</title>
        <authorList>
            <consortium name="The Broad Institute Genomics Platform"/>
            <consortium name="The Broad Institute Genome Sequencing Center for Infectious Disease"/>
            <person name="Wu L."/>
            <person name="Ma J."/>
        </authorList>
    </citation>
    <scope>NUCLEOTIDE SEQUENCE [LARGE SCALE GENOMIC DNA]</scope>
    <source>
        <strain evidence="3">JCM 18720</strain>
    </source>
</reference>
<proteinExistence type="predicted"/>
<evidence type="ECO:0000313" key="2">
    <source>
        <dbReference type="EMBL" id="GAA5190059.1"/>
    </source>
</evidence>
<keyword evidence="3" id="KW-1185">Reference proteome</keyword>
<dbReference type="Gene3D" id="3.40.50.150">
    <property type="entry name" value="Vaccinia Virus protein VP39"/>
    <property type="match status" value="1"/>
</dbReference>
<name>A0ABP9S160_9GAMM</name>
<gene>
    <name evidence="2" type="ORF">GCM10025772_13880</name>
</gene>
<organism evidence="2 3">
    <name type="scientific">Ferrimonas gelatinilytica</name>
    <dbReference type="NCBI Taxonomy" id="1255257"/>
    <lineage>
        <taxon>Bacteria</taxon>
        <taxon>Pseudomonadati</taxon>
        <taxon>Pseudomonadota</taxon>
        <taxon>Gammaproteobacteria</taxon>
        <taxon>Alteromonadales</taxon>
        <taxon>Ferrimonadaceae</taxon>
        <taxon>Ferrimonas</taxon>
    </lineage>
</organism>
<protein>
    <recommendedName>
        <fullName evidence="1">Methyltransferase type 11 domain-containing protein</fullName>
    </recommendedName>
</protein>
<accession>A0ABP9S160</accession>
<comment type="caution">
    <text evidence="2">The sequence shown here is derived from an EMBL/GenBank/DDBJ whole genome shotgun (WGS) entry which is preliminary data.</text>
</comment>